<reference evidence="5" key="2">
    <citation type="submission" date="2025-08" db="UniProtKB">
        <authorList>
            <consortium name="RefSeq"/>
        </authorList>
    </citation>
    <scope>IDENTIFICATION</scope>
</reference>
<dbReference type="Proteomes" id="UP000694861">
    <property type="component" value="Linkage group LG1"/>
</dbReference>
<feature type="repeat" description="PPR" evidence="3">
    <location>
        <begin position="158"/>
        <end position="188"/>
    </location>
</feature>
<proteinExistence type="inferred from homology"/>
<evidence type="ECO:0000313" key="4">
    <source>
        <dbReference type="Proteomes" id="UP000694861"/>
    </source>
</evidence>
<dbReference type="InterPro" id="IPR002885">
    <property type="entry name" value="PPR_rpt"/>
</dbReference>
<dbReference type="NCBIfam" id="TIGR00756">
    <property type="entry name" value="PPR"/>
    <property type="match status" value="4"/>
</dbReference>
<keyword evidence="2" id="KW-0677">Repeat</keyword>
<dbReference type="PROSITE" id="PS51375">
    <property type="entry name" value="PPR"/>
    <property type="match status" value="4"/>
</dbReference>
<feature type="repeat" description="PPR" evidence="3">
    <location>
        <begin position="249"/>
        <end position="283"/>
    </location>
</feature>
<gene>
    <name evidence="5" type="primary">LOC103326576</name>
</gene>
<accession>A0ABM0NML1</accession>
<dbReference type="InterPro" id="IPR011990">
    <property type="entry name" value="TPR-like_helical_dom_sf"/>
</dbReference>
<evidence type="ECO:0000256" key="1">
    <source>
        <dbReference type="ARBA" id="ARBA00007626"/>
    </source>
</evidence>
<sequence length="320" mass="36551">MIMRMWRSASAYRNLRRHRGGLPFLESSVFFNNYLGALFHSQCLERRKYKNIYKARHFESNSNSPEITDLEDALNLFNSMLQTRPLPSVVDFNPLLGQVAKLKHYSAAISLCKQMDLLPILPNVSTLNIMINCFCHLGQMGCSLSVLAKLFKFGFQPDAATYNTLIKGFVMEDRISEAAALFSKMLEDAPSYSFTKLGHPNARTHIFTHLGQPNVRTYTVMISGLCSKGRISEAENLLTLMKERGCSPNGYTYNTLIRGCINNKETSRAFRLVQEMADMGFSADDSIMKWVVDLLSKDKLDPELVKRIWYFKLFYTMLKP</sequence>
<feature type="repeat" description="PPR" evidence="3">
    <location>
        <begin position="214"/>
        <end position="248"/>
    </location>
</feature>
<evidence type="ECO:0000313" key="5">
    <source>
        <dbReference type="RefSeq" id="XP_008227042.1"/>
    </source>
</evidence>
<name>A0ABM0NML1_PRUMU</name>
<organism evidence="4 5">
    <name type="scientific">Prunus mume</name>
    <name type="common">Japanese apricot</name>
    <name type="synonym">Armeniaca mume</name>
    <dbReference type="NCBI Taxonomy" id="102107"/>
    <lineage>
        <taxon>Eukaryota</taxon>
        <taxon>Viridiplantae</taxon>
        <taxon>Streptophyta</taxon>
        <taxon>Embryophyta</taxon>
        <taxon>Tracheophyta</taxon>
        <taxon>Spermatophyta</taxon>
        <taxon>Magnoliopsida</taxon>
        <taxon>eudicotyledons</taxon>
        <taxon>Gunneridae</taxon>
        <taxon>Pentapetalae</taxon>
        <taxon>rosids</taxon>
        <taxon>fabids</taxon>
        <taxon>Rosales</taxon>
        <taxon>Rosaceae</taxon>
        <taxon>Amygdaloideae</taxon>
        <taxon>Amygdaleae</taxon>
        <taxon>Prunus</taxon>
    </lineage>
</organism>
<comment type="similarity">
    <text evidence="1">Belongs to the PPR family. P subfamily.</text>
</comment>
<dbReference type="Gene3D" id="1.25.40.10">
    <property type="entry name" value="Tetratricopeptide repeat domain"/>
    <property type="match status" value="2"/>
</dbReference>
<feature type="repeat" description="PPR" evidence="3">
    <location>
        <begin position="123"/>
        <end position="157"/>
    </location>
</feature>
<dbReference type="Pfam" id="PF13041">
    <property type="entry name" value="PPR_2"/>
    <property type="match status" value="2"/>
</dbReference>
<dbReference type="PANTHER" id="PTHR47941">
    <property type="entry name" value="PENTATRICOPEPTIDE REPEAT-CONTAINING PROTEIN 3, MITOCHONDRIAL"/>
    <property type="match status" value="1"/>
</dbReference>
<evidence type="ECO:0000256" key="3">
    <source>
        <dbReference type="PROSITE-ProRule" id="PRU00708"/>
    </source>
</evidence>
<protein>
    <submittedName>
        <fullName evidence="5">Pentatricopeptide repeat-containing protein At1g62680, mitochondrial-like</fullName>
    </submittedName>
</protein>
<dbReference type="Pfam" id="PF12854">
    <property type="entry name" value="PPR_1"/>
    <property type="match status" value="1"/>
</dbReference>
<dbReference type="GeneID" id="103326576"/>
<evidence type="ECO:0000256" key="2">
    <source>
        <dbReference type="ARBA" id="ARBA00022737"/>
    </source>
</evidence>
<dbReference type="RefSeq" id="XP_008227042.1">
    <property type="nucleotide sequence ID" value="XM_008228820.2"/>
</dbReference>
<keyword evidence="4" id="KW-1185">Reference proteome</keyword>
<reference evidence="4" key="1">
    <citation type="journal article" date="2012" name="Nat. Commun.">
        <title>The genome of Prunus mume.</title>
        <authorList>
            <person name="Zhang Q."/>
            <person name="Chen W."/>
            <person name="Sun L."/>
            <person name="Zhao F."/>
            <person name="Huang B."/>
            <person name="Yang W."/>
            <person name="Tao Y."/>
            <person name="Wang J."/>
            <person name="Yuan Z."/>
            <person name="Fan G."/>
            <person name="Xing Z."/>
            <person name="Han C."/>
            <person name="Pan H."/>
            <person name="Zhong X."/>
            <person name="Shi W."/>
            <person name="Liang X."/>
            <person name="Du D."/>
            <person name="Sun F."/>
            <person name="Xu Z."/>
            <person name="Hao R."/>
            <person name="Lv T."/>
            <person name="Lv Y."/>
            <person name="Zheng Z."/>
            <person name="Sun M."/>
            <person name="Luo L."/>
            <person name="Cai M."/>
            <person name="Gao Y."/>
            <person name="Wang J."/>
            <person name="Yin Y."/>
            <person name="Xu X."/>
            <person name="Cheng T."/>
            <person name="Wang J."/>
        </authorList>
    </citation>
    <scope>NUCLEOTIDE SEQUENCE [LARGE SCALE GENOMIC DNA]</scope>
</reference>